<feature type="region of interest" description="Disordered" evidence="1">
    <location>
        <begin position="1"/>
        <end position="30"/>
    </location>
</feature>
<feature type="compositionally biased region" description="Basic and acidic residues" evidence="1">
    <location>
        <begin position="19"/>
        <end position="30"/>
    </location>
</feature>
<gene>
    <name evidence="2" type="ORF">F7D09_0700</name>
</gene>
<organism evidence="2 3">
    <name type="scientific">Bifidobacterium leontopitheci</name>
    <dbReference type="NCBI Taxonomy" id="2650774"/>
    <lineage>
        <taxon>Bacteria</taxon>
        <taxon>Bacillati</taxon>
        <taxon>Actinomycetota</taxon>
        <taxon>Actinomycetes</taxon>
        <taxon>Bifidobacteriales</taxon>
        <taxon>Bifidobacteriaceae</taxon>
        <taxon>Bifidobacterium</taxon>
    </lineage>
</organism>
<proteinExistence type="predicted"/>
<dbReference type="EMBL" id="WBVT01000007">
    <property type="protein sequence ID" value="KAB7790784.1"/>
    <property type="molecule type" value="Genomic_DNA"/>
</dbReference>
<name>A0A6I1GGK4_9BIFI</name>
<keyword evidence="3" id="KW-1185">Reference proteome</keyword>
<dbReference type="Proteomes" id="UP000441772">
    <property type="component" value="Unassembled WGS sequence"/>
</dbReference>
<comment type="caution">
    <text evidence="2">The sequence shown here is derived from an EMBL/GenBank/DDBJ whole genome shotgun (WGS) entry which is preliminary data.</text>
</comment>
<evidence type="ECO:0000313" key="2">
    <source>
        <dbReference type="EMBL" id="KAB7790784.1"/>
    </source>
</evidence>
<evidence type="ECO:0000256" key="1">
    <source>
        <dbReference type="SAM" id="MobiDB-lite"/>
    </source>
</evidence>
<sequence>MCNHRRVAAHSIRSGDLNKTYDRGIIDGNQ</sequence>
<protein>
    <submittedName>
        <fullName evidence="2">Uncharacterized protein</fullName>
    </submittedName>
</protein>
<accession>A0A6I1GGK4</accession>
<evidence type="ECO:0000313" key="3">
    <source>
        <dbReference type="Proteomes" id="UP000441772"/>
    </source>
</evidence>
<dbReference type="AlphaFoldDB" id="A0A6I1GGK4"/>
<reference evidence="2 3" key="1">
    <citation type="submission" date="2019-09" db="EMBL/GenBank/DDBJ databases">
        <title>Characterization of the phylogenetic diversity of two novel species belonging to the genus Bifidobacterium: Bifidobacterium cebidarum sp. nov. and Bifidobacterium leontopitheci sp. nov.</title>
        <authorList>
            <person name="Lugli G.A."/>
            <person name="Duranti S."/>
            <person name="Milani C."/>
            <person name="Turroni F."/>
            <person name="Ventura M."/>
        </authorList>
    </citation>
    <scope>NUCLEOTIDE SEQUENCE [LARGE SCALE GENOMIC DNA]</scope>
    <source>
        <strain evidence="2 3">LMG 31471</strain>
    </source>
</reference>